<evidence type="ECO:0000256" key="4">
    <source>
        <dbReference type="ARBA" id="ARBA00022692"/>
    </source>
</evidence>
<dbReference type="InterPro" id="IPR026392">
    <property type="entry name" value="Exo/Archaeosortase_dom"/>
</dbReference>
<dbReference type="Proteomes" id="UP000478417">
    <property type="component" value="Unassembled WGS sequence"/>
</dbReference>
<comment type="subcellular location">
    <subcellularLocation>
        <location evidence="1">Cell membrane</location>
        <topology evidence="1">Multi-pass membrane protein</topology>
    </subcellularLocation>
</comment>
<keyword evidence="5" id="KW-0378">Hydrolase</keyword>
<feature type="transmembrane region" description="Helical" evidence="8">
    <location>
        <begin position="12"/>
        <end position="29"/>
    </location>
</feature>
<dbReference type="Pfam" id="PF09721">
    <property type="entry name" value="Exosortase_EpsH"/>
    <property type="match status" value="1"/>
</dbReference>
<feature type="transmembrane region" description="Helical" evidence="8">
    <location>
        <begin position="254"/>
        <end position="276"/>
    </location>
</feature>
<evidence type="ECO:0000256" key="8">
    <source>
        <dbReference type="SAM" id="Phobius"/>
    </source>
</evidence>
<name>A0A6B2M0B8_9BACT</name>
<evidence type="ECO:0000256" key="3">
    <source>
        <dbReference type="ARBA" id="ARBA00022670"/>
    </source>
</evidence>
<dbReference type="RefSeq" id="WP_163964245.1">
    <property type="nucleotide sequence ID" value="NZ_JAAGNX010000002.1"/>
</dbReference>
<protein>
    <submittedName>
        <fullName evidence="9">Exosortase/archaeosortase family protein</fullName>
    </submittedName>
</protein>
<feature type="transmembrane region" description="Helical" evidence="8">
    <location>
        <begin position="96"/>
        <end position="113"/>
    </location>
</feature>
<evidence type="ECO:0000256" key="7">
    <source>
        <dbReference type="ARBA" id="ARBA00023136"/>
    </source>
</evidence>
<keyword evidence="3" id="KW-0645">Protease</keyword>
<dbReference type="NCBIfam" id="TIGR04178">
    <property type="entry name" value="exo_archaeo"/>
    <property type="match status" value="1"/>
</dbReference>
<dbReference type="InterPro" id="IPR019127">
    <property type="entry name" value="Exosortase"/>
</dbReference>
<keyword evidence="2" id="KW-1003">Cell membrane</keyword>
<evidence type="ECO:0000313" key="10">
    <source>
        <dbReference type="Proteomes" id="UP000478417"/>
    </source>
</evidence>
<feature type="transmembrane region" description="Helical" evidence="8">
    <location>
        <begin position="120"/>
        <end position="141"/>
    </location>
</feature>
<comment type="caution">
    <text evidence="9">The sequence shown here is derived from an EMBL/GenBank/DDBJ whole genome shotgun (WGS) entry which is preliminary data.</text>
</comment>
<reference evidence="9 10" key="1">
    <citation type="submission" date="2020-02" db="EMBL/GenBank/DDBJ databases">
        <title>Albibacoteraceae fam. nov., the first described family within the subdivision 4 Verrucomicrobia.</title>
        <authorList>
            <person name="Xi F."/>
        </authorList>
    </citation>
    <scope>NUCLEOTIDE SEQUENCE [LARGE SCALE GENOMIC DNA]</scope>
    <source>
        <strain evidence="9 10">CK1056</strain>
    </source>
</reference>
<evidence type="ECO:0000256" key="1">
    <source>
        <dbReference type="ARBA" id="ARBA00004651"/>
    </source>
</evidence>
<dbReference type="AlphaFoldDB" id="A0A6B2M0B8"/>
<dbReference type="EMBL" id="JAAGNX010000002">
    <property type="protein sequence ID" value="NDV62401.1"/>
    <property type="molecule type" value="Genomic_DNA"/>
</dbReference>
<evidence type="ECO:0000256" key="6">
    <source>
        <dbReference type="ARBA" id="ARBA00022989"/>
    </source>
</evidence>
<dbReference type="GO" id="GO:0008233">
    <property type="term" value="F:peptidase activity"/>
    <property type="evidence" value="ECO:0007669"/>
    <property type="project" value="UniProtKB-KW"/>
</dbReference>
<feature type="transmembrane region" description="Helical" evidence="8">
    <location>
        <begin position="186"/>
        <end position="211"/>
    </location>
</feature>
<dbReference type="GO" id="GO:0005886">
    <property type="term" value="C:plasma membrane"/>
    <property type="evidence" value="ECO:0007669"/>
    <property type="project" value="UniProtKB-SubCell"/>
</dbReference>
<organism evidence="9 10">
    <name type="scientific">Oceanipulchritudo coccoides</name>
    <dbReference type="NCBI Taxonomy" id="2706888"/>
    <lineage>
        <taxon>Bacteria</taxon>
        <taxon>Pseudomonadati</taxon>
        <taxon>Verrucomicrobiota</taxon>
        <taxon>Opitutia</taxon>
        <taxon>Puniceicoccales</taxon>
        <taxon>Oceanipulchritudinaceae</taxon>
        <taxon>Oceanipulchritudo</taxon>
    </lineage>
</organism>
<feature type="transmembrane region" description="Helical" evidence="8">
    <location>
        <begin position="41"/>
        <end position="58"/>
    </location>
</feature>
<keyword evidence="4 8" id="KW-0812">Transmembrane</keyword>
<gene>
    <name evidence="9" type="ORF">G0Q06_08065</name>
</gene>
<feature type="transmembrane region" description="Helical" evidence="8">
    <location>
        <begin position="223"/>
        <end position="248"/>
    </location>
</feature>
<proteinExistence type="predicted"/>
<evidence type="ECO:0000256" key="2">
    <source>
        <dbReference type="ARBA" id="ARBA00022475"/>
    </source>
</evidence>
<evidence type="ECO:0000313" key="9">
    <source>
        <dbReference type="EMBL" id="NDV62401.1"/>
    </source>
</evidence>
<accession>A0A6B2M0B8</accession>
<dbReference type="GO" id="GO:0006508">
    <property type="term" value="P:proteolysis"/>
    <property type="evidence" value="ECO:0007669"/>
    <property type="project" value="UniProtKB-KW"/>
</dbReference>
<feature type="transmembrane region" description="Helical" evidence="8">
    <location>
        <begin position="70"/>
        <end position="90"/>
    </location>
</feature>
<sequence>MESRFNTSFDKIIPFFIFMVTGLVFLPVINWLTEQTFAHEQLLHAFLVFVLTGALLVYERRIGIRPVFEFSDTAQNVLILSYALLVAAIFSRINLVLLAALSLSLLSLLLFIFGNDKRRLILSSIGAFTIFTAFAVMFPVMDWPLRSIAGKWAGYGLQLIGQNVQLGIFNGQNEPMLMLLNNGRPFHVAAECNGFGMITSCLLMAAILVLYRKLSFFDRLGWMGMALIIGLLFNSIRIIIIVILAPLLSDSSYMLMHEAVGLLTTYGGLGVLYFLLMPRERDTIKTL</sequence>
<keyword evidence="6 8" id="KW-1133">Transmembrane helix</keyword>
<keyword evidence="10" id="KW-1185">Reference proteome</keyword>
<evidence type="ECO:0000256" key="5">
    <source>
        <dbReference type="ARBA" id="ARBA00022801"/>
    </source>
</evidence>
<keyword evidence="7 8" id="KW-0472">Membrane</keyword>